<feature type="compositionally biased region" description="Low complexity" evidence="2">
    <location>
        <begin position="744"/>
        <end position="756"/>
    </location>
</feature>
<gene>
    <name evidence="3" type="ORF">GPM918_LOCUS27597</name>
    <name evidence="4" type="ORF">SRO942_LOCUS27946</name>
</gene>
<name>A0A815C3T6_9BILA</name>
<feature type="region of interest" description="Disordered" evidence="2">
    <location>
        <begin position="205"/>
        <end position="334"/>
    </location>
</feature>
<feature type="compositionally biased region" description="Basic and acidic residues" evidence="2">
    <location>
        <begin position="237"/>
        <end position="261"/>
    </location>
</feature>
<comment type="similarity">
    <text evidence="1">Belongs to the SAPAP family.</text>
</comment>
<feature type="region of interest" description="Disordered" evidence="2">
    <location>
        <begin position="736"/>
        <end position="757"/>
    </location>
</feature>
<accession>A0A815C3T6</accession>
<keyword evidence="5" id="KW-1185">Reference proteome</keyword>
<dbReference type="Proteomes" id="UP000681722">
    <property type="component" value="Unassembled WGS sequence"/>
</dbReference>
<dbReference type="Pfam" id="PF03359">
    <property type="entry name" value="GKAP"/>
    <property type="match status" value="1"/>
</dbReference>
<feature type="non-terminal residue" evidence="3">
    <location>
        <position position="1"/>
    </location>
</feature>
<dbReference type="GO" id="GO:0023052">
    <property type="term" value="P:signaling"/>
    <property type="evidence" value="ECO:0007669"/>
    <property type="project" value="InterPro"/>
</dbReference>
<feature type="compositionally biased region" description="Low complexity" evidence="2">
    <location>
        <begin position="60"/>
        <end position="74"/>
    </location>
</feature>
<dbReference type="EMBL" id="CAJNOQ010011651">
    <property type="protein sequence ID" value="CAF1281897.1"/>
    <property type="molecule type" value="Genomic_DNA"/>
</dbReference>
<feature type="compositionally biased region" description="Basic and acidic residues" evidence="2">
    <location>
        <begin position="312"/>
        <end position="328"/>
    </location>
</feature>
<organism evidence="3 5">
    <name type="scientific">Didymodactylos carnosus</name>
    <dbReference type="NCBI Taxonomy" id="1234261"/>
    <lineage>
        <taxon>Eukaryota</taxon>
        <taxon>Metazoa</taxon>
        <taxon>Spiralia</taxon>
        <taxon>Gnathifera</taxon>
        <taxon>Rotifera</taxon>
        <taxon>Eurotatoria</taxon>
        <taxon>Bdelloidea</taxon>
        <taxon>Philodinida</taxon>
        <taxon>Philodinidae</taxon>
        <taxon>Didymodactylos</taxon>
    </lineage>
</organism>
<feature type="compositionally biased region" description="Low complexity" evidence="2">
    <location>
        <begin position="205"/>
        <end position="224"/>
    </location>
</feature>
<comment type="caution">
    <text evidence="3">The sequence shown here is derived from an EMBL/GenBank/DDBJ whole genome shotgun (WGS) entry which is preliminary data.</text>
</comment>
<dbReference type="EMBL" id="CAJOBC010028271">
    <property type="protein sequence ID" value="CAF4077931.1"/>
    <property type="molecule type" value="Genomic_DNA"/>
</dbReference>
<protein>
    <submittedName>
        <fullName evidence="3">Uncharacterized protein</fullName>
    </submittedName>
</protein>
<evidence type="ECO:0000313" key="4">
    <source>
        <dbReference type="EMBL" id="CAF4077931.1"/>
    </source>
</evidence>
<dbReference type="OrthoDB" id="10023951at2759"/>
<proteinExistence type="inferred from homology"/>
<evidence type="ECO:0000256" key="1">
    <source>
        <dbReference type="ARBA" id="ARBA00008839"/>
    </source>
</evidence>
<feature type="compositionally biased region" description="Low complexity" evidence="2">
    <location>
        <begin position="295"/>
        <end position="310"/>
    </location>
</feature>
<feature type="compositionally biased region" description="Basic and acidic residues" evidence="2">
    <location>
        <begin position="277"/>
        <end position="294"/>
    </location>
</feature>
<dbReference type="Proteomes" id="UP000663829">
    <property type="component" value="Unassembled WGS sequence"/>
</dbReference>
<feature type="region of interest" description="Disordered" evidence="2">
    <location>
        <begin position="1"/>
        <end position="115"/>
    </location>
</feature>
<feature type="compositionally biased region" description="Polar residues" evidence="2">
    <location>
        <begin position="33"/>
        <end position="55"/>
    </location>
</feature>
<evidence type="ECO:0000313" key="5">
    <source>
        <dbReference type="Proteomes" id="UP000663829"/>
    </source>
</evidence>
<reference evidence="3" key="1">
    <citation type="submission" date="2021-02" db="EMBL/GenBank/DDBJ databases">
        <authorList>
            <person name="Nowell W R."/>
        </authorList>
    </citation>
    <scope>NUCLEOTIDE SEQUENCE</scope>
</reference>
<evidence type="ECO:0000313" key="3">
    <source>
        <dbReference type="EMBL" id="CAF1281897.1"/>
    </source>
</evidence>
<feature type="compositionally biased region" description="Polar residues" evidence="2">
    <location>
        <begin position="84"/>
        <end position="94"/>
    </location>
</feature>
<sequence length="1115" mass="126775">NSMPDTGGSTTSQSTNDSSARPRWPRKWATLGGRTTTNNSVYDSSNFDEFSTNGHSHSKINGNGQINGSSSGSQHPHSLWRKASTISRTTTTNDKGQKLYGNGTDDHLGSGASPLKKSRSLMNVLRSKLNSPAVLRRFRTKSRESIKYTIQHPHHHQQQRNEDDLDYTDHVTQKNENYIRNNTDYSKQHHHHQQQSLLINEIKQKSSSLPKSKCTSSYTTTTGAAKKKKPPLPTADAPHKDNDREGLQKTRERPRIRDPSPMRRFANRIAQLTTGKHSSENQHNKEKKTEENRRSVSPSAKSSRSTTAKSIDGSREGTMEKGHIDNNHNHSQTSEVIENINARYDEIRARYGISANAKRITATSAAIGLLGDHPCAPPRKNDADKLSPTQRLKDILGQEPPMNELDTIFNRSSLLSDMSEPLDKINRQNSKILNDTDSLVVNRSLSTISMNGSMRSTMTTDNSFHQQQTKLIITDTDPLLVARKQSNIKLNCLLSGYGFQNPFSQENKDHDLFKFHHYHDVGKVKYDFGNGDSFRRTMFSSTRVRPLSRSIDSVKNIHQQQHILPTPKTQIRKENEHKESEPTNYYQSPVETLYSTNPDIDIVYKNENTCSDLGDDVEDTDLLNIPLKDNPQRVYHLAFQDEKSDEISNELRIVENDLDQLTDLDSSMENKNNNIDREMDPITNHITSYTEQYNTPPASNLIKVTCHIGTESSDNNVSTNNQPTVKVTAYVNRRQSDEFDNQQSPSPIASSPTSSSYDELMSNFQNLNITETNHYQENTENNLDVIDKNLIDAVERALNISRDLSIDIKQDNNNENTMDKNLTEMTEKVVSSAVNLNMDDGYDNPNSHYEIPNNYELSSNVNHYDQINSDFRQIESPTVELVDRTGDIFEDGFYKSSPLYDPQSLTNTDQYQQFPVDSTMIVSGRHLNNNSDPNVSKTTENLWSFVDEITRKTQELVANDELRTADPPSSVNQNGSHHYKNEDNNYFLQNSEENIVDKHFRDAIWPHDDNHYISHASETKDGKTLLSLLDQSEKVLKEKISIYNKVIDDDSSANKIPEDDRRDILVAIGEANLLLRGKLKQFRDLCNQNLVCIDFFIFLNAKQRLYHLSISYENS</sequence>
<dbReference type="AlphaFoldDB" id="A0A815C3T6"/>
<dbReference type="InterPro" id="IPR005026">
    <property type="entry name" value="SAPAP"/>
</dbReference>
<feature type="compositionally biased region" description="Polar residues" evidence="2">
    <location>
        <begin position="1"/>
        <end position="19"/>
    </location>
</feature>
<evidence type="ECO:0000256" key="2">
    <source>
        <dbReference type="SAM" id="MobiDB-lite"/>
    </source>
</evidence>